<accession>A0A6A6NE49</accession>
<evidence type="ECO:0000313" key="5">
    <source>
        <dbReference type="Proteomes" id="UP000467840"/>
    </source>
</evidence>
<evidence type="ECO:0000256" key="2">
    <source>
        <dbReference type="ARBA" id="ARBA00022737"/>
    </source>
</evidence>
<protein>
    <recommendedName>
        <fullName evidence="3">C-JID domain-containing protein</fullName>
    </recommendedName>
</protein>
<evidence type="ECO:0000259" key="3">
    <source>
        <dbReference type="Pfam" id="PF20160"/>
    </source>
</evidence>
<dbReference type="InterPro" id="IPR045344">
    <property type="entry name" value="C-JID"/>
</dbReference>
<dbReference type="SUPFAM" id="SSF52058">
    <property type="entry name" value="L domain-like"/>
    <property type="match status" value="1"/>
</dbReference>
<dbReference type="AlphaFoldDB" id="A0A6A6NE49"/>
<comment type="caution">
    <text evidence="4">The sequence shown here is derived from an EMBL/GenBank/DDBJ whole genome shotgun (WGS) entry which is preliminary data.</text>
</comment>
<dbReference type="EMBL" id="JAAGAX010000002">
    <property type="protein sequence ID" value="KAF2323128.1"/>
    <property type="molecule type" value="Genomic_DNA"/>
</dbReference>
<dbReference type="PANTHER" id="PTHR11017:SF305">
    <property type="entry name" value="TMV RESISTANCE PROTEIN N-LIKE"/>
    <property type="match status" value="1"/>
</dbReference>
<keyword evidence="5" id="KW-1185">Reference proteome</keyword>
<proteinExistence type="predicted"/>
<keyword evidence="2" id="KW-0677">Repeat</keyword>
<keyword evidence="1" id="KW-0433">Leucine-rich repeat</keyword>
<dbReference type="Pfam" id="PF20160">
    <property type="entry name" value="C-JID"/>
    <property type="match status" value="1"/>
</dbReference>
<organism evidence="4 5">
    <name type="scientific">Hevea brasiliensis</name>
    <name type="common">Para rubber tree</name>
    <name type="synonym">Siphonia brasiliensis</name>
    <dbReference type="NCBI Taxonomy" id="3981"/>
    <lineage>
        <taxon>Eukaryota</taxon>
        <taxon>Viridiplantae</taxon>
        <taxon>Streptophyta</taxon>
        <taxon>Embryophyta</taxon>
        <taxon>Tracheophyta</taxon>
        <taxon>Spermatophyta</taxon>
        <taxon>Magnoliopsida</taxon>
        <taxon>eudicotyledons</taxon>
        <taxon>Gunneridae</taxon>
        <taxon>Pentapetalae</taxon>
        <taxon>rosids</taxon>
        <taxon>fabids</taxon>
        <taxon>Malpighiales</taxon>
        <taxon>Euphorbiaceae</taxon>
        <taxon>Crotonoideae</taxon>
        <taxon>Micrandreae</taxon>
        <taxon>Hevea</taxon>
    </lineage>
</organism>
<feature type="domain" description="C-JID" evidence="3">
    <location>
        <begin position="160"/>
        <end position="282"/>
    </location>
</feature>
<sequence length="318" mass="36821">MWVQGTESIRGLSLNLPKLTEDKRRRKNAFALLAKQYDDEDSNEKSRLPDEDNNLKRRRLSIFSWQPANTAPIRSFSTWAFEKMVRLKLLNLNYAELNGGYKEFPRSLVWLCWRGFPLKSIPIDLCLDKLVVLDMRNSKVKYLWKGIRVLHECGIFSIFLPGSRVPEWFRPKSESPSISFDIQPVPGHKIKGLSLCILYMNLGDGGYIDDNCAKINNKTKAVKWTYSPTFYGIPEVSQDMLWLSHWTFGDQLEAGDEVHVIAEMASGLHVKECGIRLIYEKKRMPQKLSKAAVLSIQRWEMQICQHMSWEQLHISVPS</sequence>
<reference evidence="4 5" key="1">
    <citation type="journal article" date="2020" name="Mol. Plant">
        <title>The Chromosome-Based Rubber Tree Genome Provides New Insights into Spurge Genome Evolution and Rubber Biosynthesis.</title>
        <authorList>
            <person name="Liu J."/>
            <person name="Shi C."/>
            <person name="Shi C.C."/>
            <person name="Li W."/>
            <person name="Zhang Q.J."/>
            <person name="Zhang Y."/>
            <person name="Li K."/>
            <person name="Lu H.F."/>
            <person name="Shi C."/>
            <person name="Zhu S.T."/>
            <person name="Xiao Z.Y."/>
            <person name="Nan H."/>
            <person name="Yue Y."/>
            <person name="Zhu X.G."/>
            <person name="Wu Y."/>
            <person name="Hong X.N."/>
            <person name="Fan G.Y."/>
            <person name="Tong Y."/>
            <person name="Zhang D."/>
            <person name="Mao C.L."/>
            <person name="Liu Y.L."/>
            <person name="Hao S.J."/>
            <person name="Liu W.Q."/>
            <person name="Lv M.Q."/>
            <person name="Zhang H.B."/>
            <person name="Liu Y."/>
            <person name="Hu-Tang G.R."/>
            <person name="Wang J.P."/>
            <person name="Wang J.H."/>
            <person name="Sun Y.H."/>
            <person name="Ni S.B."/>
            <person name="Chen W.B."/>
            <person name="Zhang X.C."/>
            <person name="Jiao Y.N."/>
            <person name="Eichler E.E."/>
            <person name="Li G.H."/>
            <person name="Liu X."/>
            <person name="Gao L.Z."/>
        </authorList>
    </citation>
    <scope>NUCLEOTIDE SEQUENCE [LARGE SCALE GENOMIC DNA]</scope>
    <source>
        <strain evidence="5">cv. GT1</strain>
        <tissue evidence="4">Leaf</tissue>
    </source>
</reference>
<gene>
    <name evidence="4" type="ORF">GH714_033575</name>
</gene>
<dbReference type="GO" id="GO:0006952">
    <property type="term" value="P:defense response"/>
    <property type="evidence" value="ECO:0007669"/>
    <property type="project" value="InterPro"/>
</dbReference>
<name>A0A6A6NE49_HEVBR</name>
<evidence type="ECO:0000256" key="1">
    <source>
        <dbReference type="ARBA" id="ARBA00022614"/>
    </source>
</evidence>
<dbReference type="InterPro" id="IPR044974">
    <property type="entry name" value="Disease_R_plants"/>
</dbReference>
<dbReference type="Proteomes" id="UP000467840">
    <property type="component" value="Chromosome 11"/>
</dbReference>
<evidence type="ECO:0000313" key="4">
    <source>
        <dbReference type="EMBL" id="KAF2323128.1"/>
    </source>
</evidence>
<dbReference type="PANTHER" id="PTHR11017">
    <property type="entry name" value="LEUCINE-RICH REPEAT-CONTAINING PROTEIN"/>
    <property type="match status" value="1"/>
</dbReference>